<dbReference type="RefSeq" id="WP_109823937.1">
    <property type="nucleotide sequence ID" value="NZ_QGKL01000035.1"/>
</dbReference>
<organism evidence="8 9">
    <name type="scientific">Leucothrix arctica</name>
    <dbReference type="NCBI Taxonomy" id="1481894"/>
    <lineage>
        <taxon>Bacteria</taxon>
        <taxon>Pseudomonadati</taxon>
        <taxon>Pseudomonadota</taxon>
        <taxon>Gammaproteobacteria</taxon>
        <taxon>Thiotrichales</taxon>
        <taxon>Thiotrichaceae</taxon>
        <taxon>Leucothrix</taxon>
    </lineage>
</organism>
<dbReference type="PANTHER" id="PTHR38098:SF1">
    <property type="entry name" value="LPS-ASSEMBLY LIPOPROTEIN LPTE"/>
    <property type="match status" value="1"/>
</dbReference>
<evidence type="ECO:0000256" key="3">
    <source>
        <dbReference type="ARBA" id="ARBA00023139"/>
    </source>
</evidence>
<dbReference type="Proteomes" id="UP000245506">
    <property type="component" value="Unassembled WGS sequence"/>
</dbReference>
<comment type="similarity">
    <text evidence="6">Belongs to the LptE lipoprotein family.</text>
</comment>
<protein>
    <recommendedName>
        <fullName evidence="6">LPS-assembly lipoprotein LptE</fullName>
    </recommendedName>
</protein>
<comment type="subcellular location">
    <subcellularLocation>
        <location evidence="6">Cell outer membrane</location>
        <topology evidence="6">Lipid-anchor</topology>
    </subcellularLocation>
</comment>
<feature type="signal peptide" evidence="7">
    <location>
        <begin position="1"/>
        <end position="23"/>
    </location>
</feature>
<evidence type="ECO:0000256" key="2">
    <source>
        <dbReference type="ARBA" id="ARBA00023136"/>
    </source>
</evidence>
<evidence type="ECO:0000256" key="1">
    <source>
        <dbReference type="ARBA" id="ARBA00022729"/>
    </source>
</evidence>
<comment type="caution">
    <text evidence="8">The sequence shown here is derived from an EMBL/GenBank/DDBJ whole genome shotgun (WGS) entry which is preliminary data.</text>
</comment>
<evidence type="ECO:0000256" key="6">
    <source>
        <dbReference type="HAMAP-Rule" id="MF_01186"/>
    </source>
</evidence>
<dbReference type="PANTHER" id="PTHR38098">
    <property type="entry name" value="LPS-ASSEMBLY LIPOPROTEIN LPTE"/>
    <property type="match status" value="1"/>
</dbReference>
<accession>A0A317C9F0</accession>
<dbReference type="EMBL" id="QGKL01000035">
    <property type="protein sequence ID" value="PWQ95325.1"/>
    <property type="molecule type" value="Genomic_DNA"/>
</dbReference>
<sequence>MRLTRLTKLVGSAVLCLTLSACGFQLRETTQLPTEYQQIGLQGNDLEKGLGDVLRDAFIDARSELRTDKGLSTQLVISNLEEDDRVASYDADLDVRQYLLFLVFDYEIMVDGKAVAKQRIRLDKTINYDSDYVLGKQEEEEQIRKTLREDAARLILLRLKSITP</sequence>
<dbReference type="GO" id="GO:0043165">
    <property type="term" value="P:Gram-negative-bacterium-type cell outer membrane assembly"/>
    <property type="evidence" value="ECO:0007669"/>
    <property type="project" value="UniProtKB-UniRule"/>
</dbReference>
<dbReference type="GO" id="GO:0001530">
    <property type="term" value="F:lipopolysaccharide binding"/>
    <property type="evidence" value="ECO:0007669"/>
    <property type="project" value="TreeGrafter"/>
</dbReference>
<dbReference type="PROSITE" id="PS51257">
    <property type="entry name" value="PROKAR_LIPOPROTEIN"/>
    <property type="match status" value="1"/>
</dbReference>
<comment type="subunit">
    <text evidence="6">Component of the lipopolysaccharide transport and assembly complex. Interacts with LptD.</text>
</comment>
<name>A0A317C9F0_9GAMM</name>
<evidence type="ECO:0000313" key="8">
    <source>
        <dbReference type="EMBL" id="PWQ95325.1"/>
    </source>
</evidence>
<dbReference type="GO" id="GO:0015920">
    <property type="term" value="P:lipopolysaccharide transport"/>
    <property type="evidence" value="ECO:0007669"/>
    <property type="project" value="TreeGrafter"/>
</dbReference>
<dbReference type="OrthoDB" id="7349153at2"/>
<dbReference type="HAMAP" id="MF_01186">
    <property type="entry name" value="LPS_assembly_LptE"/>
    <property type="match status" value="1"/>
</dbReference>
<dbReference type="InterPro" id="IPR007485">
    <property type="entry name" value="LPS_assembly_LptE"/>
</dbReference>
<reference evidence="8 9" key="1">
    <citation type="submission" date="2018-05" db="EMBL/GenBank/DDBJ databases">
        <title>Leucothrix arctica sp. nov., isolated from Arctic seawater.</title>
        <authorList>
            <person name="Choi A."/>
            <person name="Baek K."/>
        </authorList>
    </citation>
    <scope>NUCLEOTIDE SEQUENCE [LARGE SCALE GENOMIC DNA]</scope>
    <source>
        <strain evidence="8 9">IMCC9719</strain>
    </source>
</reference>
<feature type="chain" id="PRO_5016233711" description="LPS-assembly lipoprotein LptE" evidence="7">
    <location>
        <begin position="24"/>
        <end position="164"/>
    </location>
</feature>
<keyword evidence="1 6" id="KW-0732">Signal</keyword>
<dbReference type="Pfam" id="PF04390">
    <property type="entry name" value="LptE"/>
    <property type="match status" value="1"/>
</dbReference>
<keyword evidence="3 6" id="KW-0564">Palmitate</keyword>
<evidence type="ECO:0000256" key="7">
    <source>
        <dbReference type="SAM" id="SignalP"/>
    </source>
</evidence>
<dbReference type="AlphaFoldDB" id="A0A317C9F0"/>
<keyword evidence="9" id="KW-1185">Reference proteome</keyword>
<dbReference type="Gene3D" id="3.30.160.150">
    <property type="entry name" value="Lipoprotein like domain"/>
    <property type="match status" value="1"/>
</dbReference>
<keyword evidence="5 6" id="KW-0449">Lipoprotein</keyword>
<keyword evidence="4 6" id="KW-0998">Cell outer membrane</keyword>
<evidence type="ECO:0000256" key="5">
    <source>
        <dbReference type="ARBA" id="ARBA00023288"/>
    </source>
</evidence>
<gene>
    <name evidence="6" type="primary">lptE</name>
    <name evidence="8" type="ORF">DKT75_13370</name>
</gene>
<keyword evidence="2 6" id="KW-0472">Membrane</keyword>
<dbReference type="GO" id="GO:1990351">
    <property type="term" value="C:transporter complex"/>
    <property type="evidence" value="ECO:0007669"/>
    <property type="project" value="TreeGrafter"/>
</dbReference>
<evidence type="ECO:0000256" key="4">
    <source>
        <dbReference type="ARBA" id="ARBA00023237"/>
    </source>
</evidence>
<evidence type="ECO:0000313" key="9">
    <source>
        <dbReference type="Proteomes" id="UP000245506"/>
    </source>
</evidence>
<comment type="function">
    <text evidence="6">Together with LptD, is involved in the assembly of lipopolysaccharide (LPS) at the surface of the outer membrane. Required for the proper assembly of LptD. Binds LPS and may serve as the LPS recognition site at the outer membrane.</text>
</comment>
<dbReference type="GO" id="GO:0009279">
    <property type="term" value="C:cell outer membrane"/>
    <property type="evidence" value="ECO:0007669"/>
    <property type="project" value="UniProtKB-SubCell"/>
</dbReference>
<proteinExistence type="inferred from homology"/>